<keyword evidence="3" id="KW-1185">Reference proteome</keyword>
<evidence type="ECO:0000313" key="3">
    <source>
        <dbReference type="Proteomes" id="UP000794436"/>
    </source>
</evidence>
<sequence>MSVVAAFSIAFRATALRVEGCKSLQAHIHAVTIEEITDDSTEPLVVLDEADGEKQRLQRRVVTLEEQEETLQAQVQELSGALRTEKQRRVKDMMAFEQERQRMAEELHTWQRRQDEWRAHETQMAAMVKAQEETTRLRELVETMQTEMTTLREQKETLTQRLASRPSAAVETERRADALNTLLRTMQTQLIENTTAFHALVNDKSDTKPMAPTKERRIDERLAMLVRQP</sequence>
<gene>
    <name evidence="2" type="ORF">Poli38472_012855</name>
</gene>
<name>A0A8K1CJT1_PYTOL</name>
<reference evidence="2" key="1">
    <citation type="submission" date="2019-03" db="EMBL/GenBank/DDBJ databases">
        <title>Long read genome sequence of the mycoparasitic Pythium oligandrum ATCC 38472 isolated from sugarbeet rhizosphere.</title>
        <authorList>
            <person name="Gaulin E."/>
        </authorList>
    </citation>
    <scope>NUCLEOTIDE SEQUENCE</scope>
    <source>
        <strain evidence="2">ATCC 38472_TT</strain>
    </source>
</reference>
<dbReference type="AlphaFoldDB" id="A0A8K1CJT1"/>
<proteinExistence type="predicted"/>
<accession>A0A8K1CJT1</accession>
<organism evidence="2 3">
    <name type="scientific">Pythium oligandrum</name>
    <name type="common">Mycoparasitic fungus</name>
    <dbReference type="NCBI Taxonomy" id="41045"/>
    <lineage>
        <taxon>Eukaryota</taxon>
        <taxon>Sar</taxon>
        <taxon>Stramenopiles</taxon>
        <taxon>Oomycota</taxon>
        <taxon>Peronosporomycetes</taxon>
        <taxon>Pythiales</taxon>
        <taxon>Pythiaceae</taxon>
        <taxon>Pythium</taxon>
    </lineage>
</organism>
<comment type="caution">
    <text evidence="2">The sequence shown here is derived from an EMBL/GenBank/DDBJ whole genome shotgun (WGS) entry which is preliminary data.</text>
</comment>
<evidence type="ECO:0000256" key="1">
    <source>
        <dbReference type="SAM" id="Coils"/>
    </source>
</evidence>
<evidence type="ECO:0000313" key="2">
    <source>
        <dbReference type="EMBL" id="TMW64233.1"/>
    </source>
</evidence>
<dbReference type="EMBL" id="SPLM01000040">
    <property type="protein sequence ID" value="TMW64233.1"/>
    <property type="molecule type" value="Genomic_DNA"/>
</dbReference>
<protein>
    <submittedName>
        <fullName evidence="2">Uncharacterized protein</fullName>
    </submittedName>
</protein>
<keyword evidence="1" id="KW-0175">Coiled coil</keyword>
<feature type="coiled-coil region" evidence="1">
    <location>
        <begin position="47"/>
        <end position="161"/>
    </location>
</feature>
<dbReference type="Proteomes" id="UP000794436">
    <property type="component" value="Unassembled WGS sequence"/>
</dbReference>